<dbReference type="PANTHER" id="PTHR36840">
    <property type="entry name" value="BLL5714 PROTEIN"/>
    <property type="match status" value="1"/>
</dbReference>
<keyword evidence="1" id="KW-1133">Transmembrane helix</keyword>
<dbReference type="AlphaFoldDB" id="A0A6J6SBY2"/>
<feature type="transmembrane region" description="Helical" evidence="1">
    <location>
        <begin position="83"/>
        <end position="101"/>
    </location>
</feature>
<organism evidence="2">
    <name type="scientific">freshwater metagenome</name>
    <dbReference type="NCBI Taxonomy" id="449393"/>
    <lineage>
        <taxon>unclassified sequences</taxon>
        <taxon>metagenomes</taxon>
        <taxon>ecological metagenomes</taxon>
    </lineage>
</organism>
<keyword evidence="1" id="KW-0472">Membrane</keyword>
<dbReference type="EMBL" id="CAFBOF010000105">
    <property type="protein sequence ID" value="CAB4993049.1"/>
    <property type="molecule type" value="Genomic_DNA"/>
</dbReference>
<evidence type="ECO:0000313" key="3">
    <source>
        <dbReference type="EMBL" id="CAB4993049.1"/>
    </source>
</evidence>
<reference evidence="2" key="1">
    <citation type="submission" date="2020-05" db="EMBL/GenBank/DDBJ databases">
        <authorList>
            <person name="Chiriac C."/>
            <person name="Salcher M."/>
            <person name="Ghai R."/>
            <person name="Kavagutti S V."/>
        </authorList>
    </citation>
    <scope>NUCLEOTIDE SEQUENCE</scope>
</reference>
<evidence type="ECO:0000256" key="1">
    <source>
        <dbReference type="SAM" id="Phobius"/>
    </source>
</evidence>
<accession>A0A6J6SBY2</accession>
<evidence type="ECO:0000313" key="2">
    <source>
        <dbReference type="EMBL" id="CAB4732272.1"/>
    </source>
</evidence>
<feature type="transmembrane region" description="Helical" evidence="1">
    <location>
        <begin position="298"/>
        <end position="317"/>
    </location>
</feature>
<keyword evidence="1" id="KW-0812">Transmembrane</keyword>
<feature type="transmembrane region" description="Helical" evidence="1">
    <location>
        <begin position="354"/>
        <end position="372"/>
    </location>
</feature>
<dbReference type="EMBL" id="CAEZYK010000098">
    <property type="protein sequence ID" value="CAB4732272.1"/>
    <property type="molecule type" value="Genomic_DNA"/>
</dbReference>
<feature type="transmembrane region" description="Helical" evidence="1">
    <location>
        <begin position="12"/>
        <end position="38"/>
    </location>
</feature>
<dbReference type="PANTHER" id="PTHR36840:SF1">
    <property type="entry name" value="BLL5714 PROTEIN"/>
    <property type="match status" value="1"/>
</dbReference>
<feature type="transmembrane region" description="Helical" evidence="1">
    <location>
        <begin position="230"/>
        <end position="249"/>
    </location>
</feature>
<protein>
    <submittedName>
        <fullName evidence="2">Unannotated protein</fullName>
    </submittedName>
</protein>
<feature type="transmembrane region" description="Helical" evidence="1">
    <location>
        <begin position="107"/>
        <end position="126"/>
    </location>
</feature>
<sequence length="389" mass="42807">MSPSDHNEPLAAYPSIPVLAWLELFYDLVFVAAVLVFSSTVSHLDDWGDIGRVVVSFIAIWCIWVSTTMFTNRFKIHDFTQRALVLTQMLLIAVFSVEISEGLVRDFALRSLTYAGLVTTVALMYWRVSRQKSDLASYARNYSIYALIAALIFIVSGFTPNGIRETIWIIGLLTIMAPTIMQSNYFGRFAPLDERHVVERFGALTIIMCGENFIKVATSVGNSADTTIDLTALILQFILIFAIWASYFEDVPDSGIAPGRFAYWVNLHLLLQMSIAGIAIGVATLVSVDPLGRAPAEAILSIGFLLALLYLALAFLGVCTRRYPTGPLFYLRSATAATVAILTFIVWVVPEINVISGLATLVAVAVAHAFLANRLRRSTKVDFLVSASK</sequence>
<gene>
    <name evidence="2" type="ORF">UFOPK2683_01359</name>
    <name evidence="3" type="ORF">UFOPK3897_01844</name>
</gene>
<dbReference type="Pfam" id="PF06772">
    <property type="entry name" value="LtrA"/>
    <property type="match status" value="1"/>
</dbReference>
<feature type="transmembrane region" description="Helical" evidence="1">
    <location>
        <begin position="166"/>
        <end position="185"/>
    </location>
</feature>
<proteinExistence type="predicted"/>
<feature type="transmembrane region" description="Helical" evidence="1">
    <location>
        <begin position="138"/>
        <end position="160"/>
    </location>
</feature>
<feature type="transmembrane region" description="Helical" evidence="1">
    <location>
        <begin position="329"/>
        <end position="348"/>
    </location>
</feature>
<feature type="transmembrane region" description="Helical" evidence="1">
    <location>
        <begin position="261"/>
        <end position="286"/>
    </location>
</feature>
<dbReference type="InterPro" id="IPR010640">
    <property type="entry name" value="Low_temperature_requirement_A"/>
</dbReference>
<feature type="transmembrane region" description="Helical" evidence="1">
    <location>
        <begin position="50"/>
        <end position="71"/>
    </location>
</feature>
<name>A0A6J6SBY2_9ZZZZ</name>